<organism evidence="5 6">
    <name type="scientific">Beauveria asiatica</name>
    <dbReference type="NCBI Taxonomy" id="1069075"/>
    <lineage>
        <taxon>Eukaryota</taxon>
        <taxon>Fungi</taxon>
        <taxon>Dikarya</taxon>
        <taxon>Ascomycota</taxon>
        <taxon>Pezizomycotina</taxon>
        <taxon>Sordariomycetes</taxon>
        <taxon>Hypocreomycetidae</taxon>
        <taxon>Hypocreales</taxon>
        <taxon>Cordycipitaceae</taxon>
        <taxon>Beauveria</taxon>
    </lineage>
</organism>
<protein>
    <recommendedName>
        <fullName evidence="7">FAD dependent oxidoreductase domain-containing protein</fullName>
    </recommendedName>
</protein>
<comment type="cofactor">
    <cofactor evidence="1">
        <name>FAD</name>
        <dbReference type="ChEBI" id="CHEBI:57692"/>
    </cofactor>
</comment>
<dbReference type="Gene3D" id="3.30.9.10">
    <property type="entry name" value="D-Amino Acid Oxidase, subunit A, domain 2"/>
    <property type="match status" value="2"/>
</dbReference>
<evidence type="ECO:0008006" key="7">
    <source>
        <dbReference type="Google" id="ProtNLM"/>
    </source>
</evidence>
<keyword evidence="6" id="KW-1185">Reference proteome</keyword>
<evidence type="ECO:0000256" key="2">
    <source>
        <dbReference type="ARBA" id="ARBA00022630"/>
    </source>
</evidence>
<dbReference type="GO" id="GO:0008115">
    <property type="term" value="F:sarcosine oxidase activity"/>
    <property type="evidence" value="ECO:0007669"/>
    <property type="project" value="TreeGrafter"/>
</dbReference>
<evidence type="ECO:0000313" key="6">
    <source>
        <dbReference type="Proteomes" id="UP001397290"/>
    </source>
</evidence>
<keyword evidence="2" id="KW-0285">Flavoprotein</keyword>
<keyword evidence="3" id="KW-0274">FAD</keyword>
<dbReference type="EMBL" id="JAAHCF010000130">
    <property type="protein sequence ID" value="KAK8147721.1"/>
    <property type="molecule type" value="Genomic_DNA"/>
</dbReference>
<sequence>MLRILHKAEKFKTSNTLSEKCIAAILGMPAHLLGQARDSDLGLMERSSSQFISVIIVDAGNFSAATALSRAKKGFRVSLVDIVQYPSPRAASYDINKIVRDDYPDELYMRMMLKAMPLWRNDPLYRPWYYETGLLRSGPSSLWEDSIESYELCGINNACEILPVKEGVDKVLYNPSVGIAEAGKALKAVVQAAVDVSVEYVVSEMDVLQFRPHGEKMSVPFDTWSATDPHFIKFFEELASTTFRGLYGEEVSGVSIKTYRICWDACTPTKDFLISAHPHYKSLYVATGGSFHGWKFLPVIGEYIASLMQGTLADDYVLQWAWDKASGDGHCSNASYDIAGDLQEYL</sequence>
<evidence type="ECO:0000313" key="5">
    <source>
        <dbReference type="EMBL" id="KAK8147721.1"/>
    </source>
</evidence>
<name>A0AAW0S0S3_9HYPO</name>
<dbReference type="SUPFAM" id="SSF51905">
    <property type="entry name" value="FAD/NAD(P)-binding domain"/>
    <property type="match status" value="1"/>
</dbReference>
<dbReference type="InterPro" id="IPR036188">
    <property type="entry name" value="FAD/NAD-bd_sf"/>
</dbReference>
<evidence type="ECO:0000256" key="1">
    <source>
        <dbReference type="ARBA" id="ARBA00001974"/>
    </source>
</evidence>
<dbReference type="Proteomes" id="UP001397290">
    <property type="component" value="Unassembled WGS sequence"/>
</dbReference>
<evidence type="ECO:0000256" key="3">
    <source>
        <dbReference type="ARBA" id="ARBA00022827"/>
    </source>
</evidence>
<dbReference type="GO" id="GO:0050660">
    <property type="term" value="F:flavin adenine dinucleotide binding"/>
    <property type="evidence" value="ECO:0007669"/>
    <property type="project" value="InterPro"/>
</dbReference>
<dbReference type="AlphaFoldDB" id="A0AAW0S0S3"/>
<accession>A0AAW0S0S3</accession>
<evidence type="ECO:0000256" key="4">
    <source>
        <dbReference type="ARBA" id="ARBA00023002"/>
    </source>
</evidence>
<proteinExistence type="predicted"/>
<keyword evidence="4" id="KW-0560">Oxidoreductase</keyword>
<dbReference type="Gene3D" id="3.50.50.60">
    <property type="entry name" value="FAD/NAD(P)-binding domain"/>
    <property type="match status" value="2"/>
</dbReference>
<gene>
    <name evidence="5" type="ORF">G3M48_001144</name>
</gene>
<dbReference type="PANTHER" id="PTHR10961:SF46">
    <property type="entry name" value="PEROXISOMAL SARCOSINE OXIDASE"/>
    <property type="match status" value="1"/>
</dbReference>
<dbReference type="PANTHER" id="PTHR10961">
    <property type="entry name" value="PEROXISOMAL SARCOSINE OXIDASE"/>
    <property type="match status" value="1"/>
</dbReference>
<dbReference type="InterPro" id="IPR045170">
    <property type="entry name" value="MTOX"/>
</dbReference>
<comment type="caution">
    <text evidence="5">The sequence shown here is derived from an EMBL/GenBank/DDBJ whole genome shotgun (WGS) entry which is preliminary data.</text>
</comment>
<reference evidence="5 6" key="1">
    <citation type="submission" date="2020-02" db="EMBL/GenBank/DDBJ databases">
        <title>Comparative genomics of the hypocrealean fungal genus Beauvera.</title>
        <authorList>
            <person name="Showalter D.N."/>
            <person name="Bushley K.E."/>
            <person name="Rehner S.A."/>
        </authorList>
    </citation>
    <scope>NUCLEOTIDE SEQUENCE [LARGE SCALE GENOMIC DNA]</scope>
    <source>
        <strain evidence="5 6">ARSEF4384</strain>
    </source>
</reference>